<keyword evidence="4 7" id="KW-0560">Oxidoreductase</keyword>
<sequence>MFNSGVAKLFSLALVLGTPNLAGANPVAPRSLVDQKNVTLPPLTYAYNALEPAISAKIMELHHSKHHQALVTGLNNALASYSAAVQAGDLPKQIEIQGLIKFNGGGHINHSLYWKNLQPVNLGGGKMKPGVFADAVQAQFGGLDGLKTKMNAVGNTFQGSGWLWLAREKSGKALSIVTTANQDPLVGPLIPIIGIDMWEHSWYLQHYNVRATYLTDIWNVINFDEAETRYKAI</sequence>
<dbReference type="InterPro" id="IPR036314">
    <property type="entry name" value="SOD_C_sf"/>
</dbReference>
<evidence type="ECO:0000256" key="3">
    <source>
        <dbReference type="ARBA" id="ARBA00022862"/>
    </source>
</evidence>
<feature type="signal peptide" evidence="8">
    <location>
        <begin position="1"/>
        <end position="24"/>
    </location>
</feature>
<accession>F4RQ23</accession>
<dbReference type="GO" id="GO:0030145">
    <property type="term" value="F:manganese ion binding"/>
    <property type="evidence" value="ECO:0007669"/>
    <property type="project" value="TreeGrafter"/>
</dbReference>
<dbReference type="GO" id="GO:0004784">
    <property type="term" value="F:superoxide dismutase activity"/>
    <property type="evidence" value="ECO:0007669"/>
    <property type="project" value="UniProtKB-EC"/>
</dbReference>
<evidence type="ECO:0000313" key="12">
    <source>
        <dbReference type="Proteomes" id="UP000001072"/>
    </source>
</evidence>
<feature type="domain" description="Manganese/iron superoxide dismutase C-terminal" evidence="10">
    <location>
        <begin position="131"/>
        <end position="229"/>
    </location>
</feature>
<evidence type="ECO:0000256" key="7">
    <source>
        <dbReference type="RuleBase" id="RU000414"/>
    </source>
</evidence>
<dbReference type="Pfam" id="PF02777">
    <property type="entry name" value="Sod_Fe_C"/>
    <property type="match status" value="1"/>
</dbReference>
<dbReference type="AlphaFoldDB" id="F4RQ23"/>
<dbReference type="InterPro" id="IPR019831">
    <property type="entry name" value="Mn/Fe_SOD_N"/>
</dbReference>
<dbReference type="Proteomes" id="UP000001072">
    <property type="component" value="Unassembled WGS sequence"/>
</dbReference>
<feature type="binding site" evidence="6">
    <location>
        <position position="110"/>
    </location>
    <ligand>
        <name>Mn(2+)</name>
        <dbReference type="ChEBI" id="CHEBI:29035"/>
    </ligand>
</feature>
<dbReference type="Gene3D" id="1.10.287.990">
    <property type="entry name" value="Fe,Mn superoxide dismutase (SOD) domain"/>
    <property type="match status" value="1"/>
</dbReference>
<dbReference type="HOGENOM" id="CLU_031625_2_0_1"/>
<dbReference type="PANTHER" id="PTHR11404:SF6">
    <property type="entry name" value="SUPEROXIDE DISMUTASE [MN], MITOCHONDRIAL"/>
    <property type="match status" value="1"/>
</dbReference>
<comment type="catalytic activity">
    <reaction evidence="5 7">
        <text>2 superoxide + 2 H(+) = H2O2 + O2</text>
        <dbReference type="Rhea" id="RHEA:20696"/>
        <dbReference type="ChEBI" id="CHEBI:15378"/>
        <dbReference type="ChEBI" id="CHEBI:15379"/>
        <dbReference type="ChEBI" id="CHEBI:16240"/>
        <dbReference type="ChEBI" id="CHEBI:18421"/>
        <dbReference type="EC" id="1.15.1.1"/>
    </reaction>
</comment>
<dbReference type="EC" id="1.15.1.1" evidence="7"/>
<evidence type="ECO:0000259" key="9">
    <source>
        <dbReference type="Pfam" id="PF00081"/>
    </source>
</evidence>
<dbReference type="InterPro" id="IPR019832">
    <property type="entry name" value="Mn/Fe_SOD_C"/>
</dbReference>
<dbReference type="SUPFAM" id="SSF46609">
    <property type="entry name" value="Fe,Mn superoxide dismutase (SOD), N-terminal domain"/>
    <property type="match status" value="1"/>
</dbReference>
<dbReference type="SUPFAM" id="SSF54719">
    <property type="entry name" value="Fe,Mn superoxide dismutase (SOD), C-terminal domain"/>
    <property type="match status" value="1"/>
</dbReference>
<dbReference type="InterPro" id="IPR050265">
    <property type="entry name" value="Fe/Mn_Superoxide_Dismutase"/>
</dbReference>
<evidence type="ECO:0000256" key="1">
    <source>
        <dbReference type="ARBA" id="ARBA00008714"/>
    </source>
</evidence>
<gene>
    <name evidence="11" type="ORF">MELLADRAFT_107563</name>
</gene>
<dbReference type="InterPro" id="IPR036324">
    <property type="entry name" value="Mn/Fe_SOD_N_sf"/>
</dbReference>
<dbReference type="OrthoDB" id="239262at2759"/>
<evidence type="ECO:0000259" key="10">
    <source>
        <dbReference type="Pfam" id="PF02777"/>
    </source>
</evidence>
<feature type="chain" id="PRO_5005676712" description="Superoxide dismutase" evidence="8">
    <location>
        <begin position="25"/>
        <end position="233"/>
    </location>
</feature>
<feature type="domain" description="Manganese/iron superoxide dismutase N-terminal" evidence="9">
    <location>
        <begin position="39"/>
        <end position="117"/>
    </location>
</feature>
<protein>
    <recommendedName>
        <fullName evidence="7">Superoxide dismutase</fullName>
        <ecNumber evidence="7">1.15.1.1</ecNumber>
    </recommendedName>
</protein>
<dbReference type="STRING" id="747676.F4RQ23"/>
<dbReference type="InParanoid" id="F4RQ23"/>
<dbReference type="PIRSF" id="PIRSF000349">
    <property type="entry name" value="SODismutase"/>
    <property type="match status" value="1"/>
</dbReference>
<comment type="function">
    <text evidence="7">Destroys radicals which are normally produced within the cells and which are toxic to biological systems.</text>
</comment>
<dbReference type="PANTHER" id="PTHR11404">
    <property type="entry name" value="SUPEROXIDE DISMUTASE 2"/>
    <property type="match status" value="1"/>
</dbReference>
<dbReference type="InterPro" id="IPR001189">
    <property type="entry name" value="Mn/Fe_SOD"/>
</dbReference>
<dbReference type="FunCoup" id="F4RQ23">
    <property type="interactions" value="245"/>
</dbReference>
<dbReference type="Gene3D" id="3.55.40.20">
    <property type="entry name" value="Iron/manganese superoxide dismutase, C-terminal domain"/>
    <property type="match status" value="1"/>
</dbReference>
<keyword evidence="3" id="KW-0049">Antioxidant</keyword>
<keyword evidence="12" id="KW-1185">Reference proteome</keyword>
<organism evidence="12">
    <name type="scientific">Melampsora larici-populina (strain 98AG31 / pathotype 3-4-7)</name>
    <name type="common">Poplar leaf rust fungus</name>
    <dbReference type="NCBI Taxonomy" id="747676"/>
    <lineage>
        <taxon>Eukaryota</taxon>
        <taxon>Fungi</taxon>
        <taxon>Dikarya</taxon>
        <taxon>Basidiomycota</taxon>
        <taxon>Pucciniomycotina</taxon>
        <taxon>Pucciniomycetes</taxon>
        <taxon>Pucciniales</taxon>
        <taxon>Melampsoraceae</taxon>
        <taxon>Melampsora</taxon>
    </lineage>
</organism>
<evidence type="ECO:0000256" key="6">
    <source>
        <dbReference type="PIRSR" id="PIRSR000349-1"/>
    </source>
</evidence>
<proteinExistence type="inferred from homology"/>
<dbReference type="GO" id="GO:0005739">
    <property type="term" value="C:mitochondrion"/>
    <property type="evidence" value="ECO:0007669"/>
    <property type="project" value="TreeGrafter"/>
</dbReference>
<dbReference type="EMBL" id="GL883113">
    <property type="protein sequence ID" value="EGG05331.1"/>
    <property type="molecule type" value="Genomic_DNA"/>
</dbReference>
<dbReference type="RefSeq" id="XP_007411253.1">
    <property type="nucleotide sequence ID" value="XM_007411191.1"/>
</dbReference>
<evidence type="ECO:0000256" key="4">
    <source>
        <dbReference type="ARBA" id="ARBA00023002"/>
    </source>
</evidence>
<keyword evidence="2 6" id="KW-0479">Metal-binding</keyword>
<dbReference type="eggNOG" id="KOG0876">
    <property type="taxonomic scope" value="Eukaryota"/>
</dbReference>
<feature type="binding site" evidence="6">
    <location>
        <position position="200"/>
    </location>
    <ligand>
        <name>Mn(2+)</name>
        <dbReference type="ChEBI" id="CHEBI:29035"/>
    </ligand>
</feature>
<feature type="binding site" evidence="6">
    <location>
        <position position="62"/>
    </location>
    <ligand>
        <name>Mn(2+)</name>
        <dbReference type="ChEBI" id="CHEBI:29035"/>
    </ligand>
</feature>
<evidence type="ECO:0000313" key="11">
    <source>
        <dbReference type="EMBL" id="EGG05331.1"/>
    </source>
</evidence>
<comment type="similarity">
    <text evidence="1 7">Belongs to the iron/manganese superoxide dismutase family.</text>
</comment>
<dbReference type="PRINTS" id="PR01703">
    <property type="entry name" value="MNSODISMTASE"/>
</dbReference>
<keyword evidence="8" id="KW-0732">Signal</keyword>
<dbReference type="Pfam" id="PF00081">
    <property type="entry name" value="Sod_Fe_N"/>
    <property type="match status" value="1"/>
</dbReference>
<dbReference type="FunFam" id="3.55.40.20:FF:000004">
    <property type="entry name" value="Superoxide dismutase [Fe]"/>
    <property type="match status" value="1"/>
</dbReference>
<dbReference type="KEGG" id="mlr:MELLADRAFT_107563"/>
<dbReference type="FunFam" id="1.10.287.990:FF:000001">
    <property type="entry name" value="Superoxide dismutase"/>
    <property type="match status" value="1"/>
</dbReference>
<evidence type="ECO:0000256" key="5">
    <source>
        <dbReference type="ARBA" id="ARBA00049204"/>
    </source>
</evidence>
<dbReference type="GeneID" id="18923208"/>
<feature type="binding site" evidence="6">
    <location>
        <position position="196"/>
    </location>
    <ligand>
        <name>Mn(2+)</name>
        <dbReference type="ChEBI" id="CHEBI:29035"/>
    </ligand>
</feature>
<evidence type="ECO:0000256" key="8">
    <source>
        <dbReference type="SAM" id="SignalP"/>
    </source>
</evidence>
<reference evidence="12" key="1">
    <citation type="journal article" date="2011" name="Proc. Natl. Acad. Sci. U.S.A.">
        <title>Obligate biotrophy features unraveled by the genomic analysis of rust fungi.</title>
        <authorList>
            <person name="Duplessis S."/>
            <person name="Cuomo C.A."/>
            <person name="Lin Y.-C."/>
            <person name="Aerts A."/>
            <person name="Tisserant E."/>
            <person name="Veneault-Fourrey C."/>
            <person name="Joly D.L."/>
            <person name="Hacquard S."/>
            <person name="Amselem J."/>
            <person name="Cantarel B.L."/>
            <person name="Chiu R."/>
            <person name="Coutinho P.M."/>
            <person name="Feau N."/>
            <person name="Field M."/>
            <person name="Frey P."/>
            <person name="Gelhaye E."/>
            <person name="Goldberg J."/>
            <person name="Grabherr M.G."/>
            <person name="Kodira C.D."/>
            <person name="Kohler A."/>
            <person name="Kuees U."/>
            <person name="Lindquist E.A."/>
            <person name="Lucas S.M."/>
            <person name="Mago R."/>
            <person name="Mauceli E."/>
            <person name="Morin E."/>
            <person name="Murat C."/>
            <person name="Pangilinan J.L."/>
            <person name="Park R."/>
            <person name="Pearson M."/>
            <person name="Quesneville H."/>
            <person name="Rouhier N."/>
            <person name="Sakthikumar S."/>
            <person name="Salamov A.A."/>
            <person name="Schmutz J."/>
            <person name="Selles B."/>
            <person name="Shapiro H."/>
            <person name="Tanguay P."/>
            <person name="Tuskan G.A."/>
            <person name="Henrissat B."/>
            <person name="Van de Peer Y."/>
            <person name="Rouze P."/>
            <person name="Ellis J.G."/>
            <person name="Dodds P.N."/>
            <person name="Schein J.E."/>
            <person name="Zhong S."/>
            <person name="Hamelin R.C."/>
            <person name="Grigoriev I.V."/>
            <person name="Szabo L.J."/>
            <person name="Martin F."/>
        </authorList>
    </citation>
    <scope>NUCLEOTIDE SEQUENCE [LARGE SCALE GENOMIC DNA]</scope>
    <source>
        <strain evidence="12">98AG31 / pathotype 3-4-7</strain>
    </source>
</reference>
<evidence type="ECO:0000256" key="2">
    <source>
        <dbReference type="ARBA" id="ARBA00022723"/>
    </source>
</evidence>
<dbReference type="VEuPathDB" id="FungiDB:MELLADRAFT_107563"/>
<name>F4RQ23_MELLP</name>